<feature type="coiled-coil region" evidence="4">
    <location>
        <begin position="7"/>
        <end position="37"/>
    </location>
</feature>
<dbReference type="GO" id="GO:0005829">
    <property type="term" value="C:cytosol"/>
    <property type="evidence" value="ECO:0007669"/>
    <property type="project" value="TreeGrafter"/>
</dbReference>
<keyword evidence="4" id="KW-0175">Coiled coil</keyword>
<comment type="function">
    <text evidence="3">Binds to DNA and alters its conformation. May be involved in regulation of gene expression, nucleoid organization and DNA protection.</text>
</comment>
<evidence type="ECO:0000313" key="5">
    <source>
        <dbReference type="EMBL" id="SIR69063.1"/>
    </source>
</evidence>
<evidence type="ECO:0000256" key="2">
    <source>
        <dbReference type="ARBA" id="ARBA00023125"/>
    </source>
</evidence>
<dbReference type="GO" id="GO:0003677">
    <property type="term" value="F:DNA binding"/>
    <property type="evidence" value="ECO:0007669"/>
    <property type="project" value="UniProtKB-UniRule"/>
</dbReference>
<dbReference type="AlphaFoldDB" id="A0A1N7CZP7"/>
<dbReference type="InterPro" id="IPR004401">
    <property type="entry name" value="YbaB/EbfC"/>
</dbReference>
<dbReference type="Proteomes" id="UP000186385">
    <property type="component" value="Unassembled WGS sequence"/>
</dbReference>
<proteinExistence type="inferred from homology"/>
<dbReference type="GO" id="GO:0043590">
    <property type="term" value="C:bacterial nucleoid"/>
    <property type="evidence" value="ECO:0007669"/>
    <property type="project" value="UniProtKB-UniRule"/>
</dbReference>
<evidence type="ECO:0000256" key="3">
    <source>
        <dbReference type="HAMAP-Rule" id="MF_00274"/>
    </source>
</evidence>
<dbReference type="NCBIfam" id="TIGR00103">
    <property type="entry name" value="DNA_YbaB_EbfC"/>
    <property type="match status" value="1"/>
</dbReference>
<organism evidence="5 6">
    <name type="scientific">Domibacillus enclensis</name>
    <dbReference type="NCBI Taxonomy" id="1017273"/>
    <lineage>
        <taxon>Bacteria</taxon>
        <taxon>Bacillati</taxon>
        <taxon>Bacillota</taxon>
        <taxon>Bacilli</taxon>
        <taxon>Bacillales</taxon>
        <taxon>Bacillaceae</taxon>
        <taxon>Domibacillus</taxon>
    </lineage>
</organism>
<keyword evidence="1 3" id="KW-0963">Cytoplasm</keyword>
<comment type="subcellular location">
    <subcellularLocation>
        <location evidence="3">Cytoplasm</location>
        <location evidence="3">Nucleoid</location>
    </subcellularLocation>
</comment>
<evidence type="ECO:0000313" key="6">
    <source>
        <dbReference type="Proteomes" id="UP000186385"/>
    </source>
</evidence>
<dbReference type="FunFam" id="3.30.1310.10:FF:000002">
    <property type="entry name" value="Nucleoid-associated protein IKC_06587"/>
    <property type="match status" value="1"/>
</dbReference>
<dbReference type="Gene3D" id="3.30.1310.10">
    <property type="entry name" value="Nucleoid-associated protein YbaB-like domain"/>
    <property type="match status" value="1"/>
</dbReference>
<name>A0A1N7CZP7_9BACI</name>
<dbReference type="PANTHER" id="PTHR33449:SF1">
    <property type="entry name" value="NUCLEOID-ASSOCIATED PROTEIN YBAB"/>
    <property type="match status" value="1"/>
</dbReference>
<protein>
    <recommendedName>
        <fullName evidence="3">Nucleoid-associated protein SAMN05443094_11814</fullName>
    </recommendedName>
</protein>
<dbReference type="EMBL" id="FTLX01000018">
    <property type="protein sequence ID" value="SIR69063.1"/>
    <property type="molecule type" value="Genomic_DNA"/>
</dbReference>
<gene>
    <name evidence="5" type="ORF">SAMN05443094_11814</name>
</gene>
<reference evidence="5 6" key="1">
    <citation type="submission" date="2017-01" db="EMBL/GenBank/DDBJ databases">
        <authorList>
            <person name="Mah S.A."/>
            <person name="Swanson W.J."/>
            <person name="Moy G.W."/>
            <person name="Vacquier V.D."/>
        </authorList>
    </citation>
    <scope>NUCLEOTIDE SEQUENCE [LARGE SCALE GENOMIC DNA]</scope>
    <source>
        <strain evidence="5 6">NIO-1016</strain>
    </source>
</reference>
<comment type="similarity">
    <text evidence="3">Belongs to the YbaB/EbfC family.</text>
</comment>
<dbReference type="SUPFAM" id="SSF82607">
    <property type="entry name" value="YbaB-like"/>
    <property type="match status" value="1"/>
</dbReference>
<dbReference type="STRING" id="1017273.SAMN05443094_11814"/>
<keyword evidence="2 3" id="KW-0238">DNA-binding</keyword>
<comment type="subunit">
    <text evidence="3">Homodimer.</text>
</comment>
<dbReference type="PIRSF" id="PIRSF004555">
    <property type="entry name" value="UCP004555"/>
    <property type="match status" value="1"/>
</dbReference>
<sequence>MMRGGGMGNMQNMMKQMQKMQKQMQEAQEELAEKQFEGTAGGGMVKVSISGQKQVTDVVIKEEVVDPDDIDMLQDLVLAAVNDALKKVDDETNQTMGQFTKGMNLPF</sequence>
<evidence type="ECO:0000256" key="4">
    <source>
        <dbReference type="SAM" id="Coils"/>
    </source>
</evidence>
<dbReference type="InterPro" id="IPR036894">
    <property type="entry name" value="YbaB-like_sf"/>
</dbReference>
<dbReference type="Pfam" id="PF02575">
    <property type="entry name" value="YbaB_DNA_bd"/>
    <property type="match status" value="1"/>
</dbReference>
<dbReference type="PANTHER" id="PTHR33449">
    <property type="entry name" value="NUCLEOID-ASSOCIATED PROTEIN YBAB"/>
    <property type="match status" value="1"/>
</dbReference>
<dbReference type="HAMAP" id="MF_00274">
    <property type="entry name" value="DNA_YbaB_EbfC"/>
    <property type="match status" value="1"/>
</dbReference>
<evidence type="ECO:0000256" key="1">
    <source>
        <dbReference type="ARBA" id="ARBA00022490"/>
    </source>
</evidence>
<accession>A0A1N7CZP7</accession>